<dbReference type="EMBL" id="JACJJQ010000014">
    <property type="protein sequence ID" value="MBM6753980.1"/>
    <property type="molecule type" value="Genomic_DNA"/>
</dbReference>
<evidence type="ECO:0000313" key="2">
    <source>
        <dbReference type="EMBL" id="MBM6753980.1"/>
    </source>
</evidence>
<protein>
    <submittedName>
        <fullName evidence="2">VPDSG-CTERM exosortase interaction domain protein</fullName>
    </submittedName>
</protein>
<organism evidence="2 3">
    <name type="scientific">Limosilactobacillus alvi</name>
    <dbReference type="NCBI Taxonomy" id="990412"/>
    <lineage>
        <taxon>Bacteria</taxon>
        <taxon>Bacillati</taxon>
        <taxon>Bacillota</taxon>
        <taxon>Bacilli</taxon>
        <taxon>Lactobacillales</taxon>
        <taxon>Lactobacillaceae</taxon>
        <taxon>Limosilactobacillus</taxon>
    </lineage>
</organism>
<reference evidence="2 3" key="1">
    <citation type="journal article" date="2021" name="Sci. Rep.">
        <title>The distribution of antibiotic resistance genes in chicken gut microbiota commensals.</title>
        <authorList>
            <person name="Juricova H."/>
            <person name="Matiasovicova J."/>
            <person name="Kubasova T."/>
            <person name="Cejkova D."/>
            <person name="Rychlik I."/>
        </authorList>
    </citation>
    <scope>NUCLEOTIDE SEQUENCE [LARGE SCALE GENOMIC DNA]</scope>
    <source>
        <strain evidence="2 3">An810</strain>
    </source>
</reference>
<keyword evidence="1" id="KW-1133">Transmembrane helix</keyword>
<feature type="transmembrane region" description="Helical" evidence="1">
    <location>
        <begin position="21"/>
        <end position="42"/>
    </location>
</feature>
<feature type="transmembrane region" description="Helical" evidence="1">
    <location>
        <begin position="48"/>
        <end position="69"/>
    </location>
</feature>
<keyword evidence="1" id="KW-0472">Membrane</keyword>
<accession>A0ABS2ENI7</accession>
<proteinExistence type="predicted"/>
<dbReference type="Pfam" id="PF17255">
    <property type="entry name" value="EbsA"/>
    <property type="match status" value="1"/>
</dbReference>
<evidence type="ECO:0000313" key="3">
    <source>
        <dbReference type="Proteomes" id="UP000776629"/>
    </source>
</evidence>
<dbReference type="Proteomes" id="UP000776629">
    <property type="component" value="Unassembled WGS sequence"/>
</dbReference>
<keyword evidence="3" id="KW-1185">Reference proteome</keyword>
<keyword evidence="1" id="KW-0812">Transmembrane</keyword>
<gene>
    <name evidence="2" type="ORF">H5993_04290</name>
</gene>
<sequence>MTPKVRFTMEEEQKKYFYQPDMTTAIINWCWILIILVVGIIIAFEYTYFQWVTGTFIAIFLIIAGLSIFRRTLVVSPSKFVFSRVLQGQFLTIPVKDIRQPVFTKHTMTITVHGEVMTFSLSNRSINSLRSFLQESAKEGQL</sequence>
<comment type="caution">
    <text evidence="2">The sequence shown here is derived from an EMBL/GenBank/DDBJ whole genome shotgun (WGS) entry which is preliminary data.</text>
</comment>
<name>A0ABS2ENI7_9LACO</name>
<dbReference type="InterPro" id="IPR020215">
    <property type="entry name" value="EbsA-like"/>
</dbReference>
<evidence type="ECO:0000256" key="1">
    <source>
        <dbReference type="SAM" id="Phobius"/>
    </source>
</evidence>